<keyword evidence="3" id="KW-1185">Reference proteome</keyword>
<dbReference type="OrthoDB" id="512864at2"/>
<feature type="transmembrane region" description="Helical" evidence="1">
    <location>
        <begin position="82"/>
        <end position="100"/>
    </location>
</feature>
<feature type="transmembrane region" description="Helical" evidence="1">
    <location>
        <begin position="17"/>
        <end position="36"/>
    </location>
</feature>
<evidence type="ECO:0000313" key="2">
    <source>
        <dbReference type="EMBL" id="ACL73587.1"/>
    </source>
</evidence>
<keyword evidence="1" id="KW-1133">Transmembrane helix</keyword>
<protein>
    <submittedName>
        <fullName evidence="2">Uncharacterized protein</fullName>
    </submittedName>
</protein>
<accession>B8GLN2</accession>
<feature type="transmembrane region" description="Helical" evidence="1">
    <location>
        <begin position="120"/>
        <end position="145"/>
    </location>
</feature>
<feature type="transmembrane region" description="Helical" evidence="1">
    <location>
        <begin position="48"/>
        <end position="73"/>
    </location>
</feature>
<evidence type="ECO:0000256" key="1">
    <source>
        <dbReference type="SAM" id="Phobius"/>
    </source>
</evidence>
<dbReference type="STRING" id="396588.Tgr7_2510"/>
<keyword evidence="1" id="KW-0472">Membrane</keyword>
<organism evidence="2 3">
    <name type="scientific">Thioalkalivibrio sulfidiphilus (strain HL-EbGR7)</name>
    <dbReference type="NCBI Taxonomy" id="396588"/>
    <lineage>
        <taxon>Bacteria</taxon>
        <taxon>Pseudomonadati</taxon>
        <taxon>Pseudomonadota</taxon>
        <taxon>Gammaproteobacteria</taxon>
        <taxon>Chromatiales</taxon>
        <taxon>Ectothiorhodospiraceae</taxon>
        <taxon>Thioalkalivibrio</taxon>
    </lineage>
</organism>
<proteinExistence type="predicted"/>
<sequence>MISLSGTRNWLQVLKRYLLFMALGNLVWEFAHMPLYTVWETGTTAQMILYGLHCTVGDVLIALSALVIALFVFGTQAWPGEGYIRVGIVAVIVGLGYTIFSEWLNVEVREAWAYRDLMPVVPLVNAGLTPMLQWIMLPIAGLWWARR</sequence>
<dbReference type="eggNOG" id="ENOG5032RTX">
    <property type="taxonomic scope" value="Bacteria"/>
</dbReference>
<keyword evidence="1" id="KW-0812">Transmembrane</keyword>
<dbReference type="AlphaFoldDB" id="B8GLN2"/>
<dbReference type="Proteomes" id="UP000002383">
    <property type="component" value="Chromosome"/>
</dbReference>
<reference evidence="2 3" key="1">
    <citation type="journal article" date="2011" name="Stand. Genomic Sci.">
        <title>Complete genome sequence of 'Thioalkalivibrio sulfidophilus' HL-EbGr7.</title>
        <authorList>
            <person name="Muyzer G."/>
            <person name="Sorokin D.Y."/>
            <person name="Mavromatis K."/>
            <person name="Lapidus A."/>
            <person name="Clum A."/>
            <person name="Ivanova N."/>
            <person name="Pati A."/>
            <person name="d'Haeseleer P."/>
            <person name="Woyke T."/>
            <person name="Kyrpides N.C."/>
        </authorList>
    </citation>
    <scope>NUCLEOTIDE SEQUENCE [LARGE SCALE GENOMIC DNA]</scope>
    <source>
        <strain evidence="2 3">HL-EbGR7</strain>
    </source>
</reference>
<dbReference type="EMBL" id="CP001339">
    <property type="protein sequence ID" value="ACL73587.1"/>
    <property type="molecule type" value="Genomic_DNA"/>
</dbReference>
<gene>
    <name evidence="2" type="ordered locus">Tgr7_2510</name>
</gene>
<dbReference type="RefSeq" id="WP_012639062.1">
    <property type="nucleotide sequence ID" value="NC_011901.1"/>
</dbReference>
<dbReference type="HOGENOM" id="CLU_132599_0_0_6"/>
<dbReference type="KEGG" id="tgr:Tgr7_2510"/>
<name>B8GLN2_THISH</name>
<evidence type="ECO:0000313" key="3">
    <source>
        <dbReference type="Proteomes" id="UP000002383"/>
    </source>
</evidence>